<dbReference type="AlphaFoldDB" id="A0AAD9IZ50"/>
<evidence type="ECO:0000256" key="1">
    <source>
        <dbReference type="ARBA" id="ARBA00002404"/>
    </source>
</evidence>
<keyword evidence="9" id="KW-1185">Reference proteome</keyword>
<dbReference type="GO" id="GO:0005930">
    <property type="term" value="C:axoneme"/>
    <property type="evidence" value="ECO:0007669"/>
    <property type="project" value="UniProtKB-SubCell"/>
</dbReference>
<keyword evidence="6" id="KW-0206">Cytoskeleton</keyword>
<comment type="subcellular location">
    <subcellularLocation>
        <location evidence="2">Cytoplasm</location>
        <location evidence="2">Cytoskeleton</location>
        <location evidence="2">Cilium axoneme</location>
    </subcellularLocation>
</comment>
<dbReference type="InterPro" id="IPR029416">
    <property type="entry name" value="CFAP300"/>
</dbReference>
<evidence type="ECO:0000256" key="7">
    <source>
        <dbReference type="ARBA" id="ARBA00023273"/>
    </source>
</evidence>
<evidence type="ECO:0000313" key="9">
    <source>
        <dbReference type="Proteomes" id="UP001208570"/>
    </source>
</evidence>
<name>A0AAD9IZ50_9ANNE</name>
<dbReference type="Pfam" id="PF14926">
    <property type="entry name" value="CFAP300"/>
    <property type="match status" value="1"/>
</dbReference>
<dbReference type="PANTHER" id="PTHR31078">
    <property type="entry name" value="CILIA- AND FLAGELLA-ASSOCIATED PROTEIN 300"/>
    <property type="match status" value="1"/>
</dbReference>
<accession>A0AAD9IZ50</accession>
<proteinExistence type="inferred from homology"/>
<reference evidence="8" key="1">
    <citation type="journal article" date="2023" name="Mol. Biol. Evol.">
        <title>Third-Generation Sequencing Reveals the Adaptive Role of the Epigenome in Three Deep-Sea Polychaetes.</title>
        <authorList>
            <person name="Perez M."/>
            <person name="Aroh O."/>
            <person name="Sun Y."/>
            <person name="Lan Y."/>
            <person name="Juniper S.K."/>
            <person name="Young C.R."/>
            <person name="Angers B."/>
            <person name="Qian P.Y."/>
        </authorList>
    </citation>
    <scope>NUCLEOTIDE SEQUENCE</scope>
    <source>
        <strain evidence="8">P08H-3</strain>
    </source>
</reference>
<comment type="similarity">
    <text evidence="3">Belongs to the CFAP300 family.</text>
</comment>
<protein>
    <recommendedName>
        <fullName evidence="4">Cilia- and flagella-associated protein 300</fullName>
    </recommendedName>
</protein>
<evidence type="ECO:0000313" key="8">
    <source>
        <dbReference type="EMBL" id="KAK2143641.1"/>
    </source>
</evidence>
<evidence type="ECO:0000256" key="5">
    <source>
        <dbReference type="ARBA" id="ARBA00022490"/>
    </source>
</evidence>
<dbReference type="PANTHER" id="PTHR31078:SF1">
    <property type="entry name" value="CILIA- AND FLAGELLA-ASSOCIATED PROTEIN 300"/>
    <property type="match status" value="1"/>
</dbReference>
<evidence type="ECO:0000256" key="4">
    <source>
        <dbReference type="ARBA" id="ARBA00022174"/>
    </source>
</evidence>
<sequence>MNAEPDLDMAGHEAKFTFQCLEGRKFPSIQSKDAQELLLKWYTFNDGKLPIFGSAFFQDPQVIYNLRVVSDSGKLSTLGIKASRAVADVVSCSVLNMGFFDRLYDNNVVRESGKIVKCFDEYWEDLTISDELRKMLLMEDSDNYDLYNDTERDEFLFRIFRHLCLGGAVCQYEDEVQPYLDMTKQLYKDLIAVQKDGSTSEIHITSIVLKASASGDGGQFYPSEREHIQDFCYLIIDPLKRHVNVLYHRFGASQFES</sequence>
<keyword evidence="7" id="KW-0966">Cell projection</keyword>
<evidence type="ECO:0000256" key="2">
    <source>
        <dbReference type="ARBA" id="ARBA00004430"/>
    </source>
</evidence>
<evidence type="ECO:0000256" key="3">
    <source>
        <dbReference type="ARBA" id="ARBA00009205"/>
    </source>
</evidence>
<organism evidence="8 9">
    <name type="scientific">Paralvinella palmiformis</name>
    <dbReference type="NCBI Taxonomy" id="53620"/>
    <lineage>
        <taxon>Eukaryota</taxon>
        <taxon>Metazoa</taxon>
        <taxon>Spiralia</taxon>
        <taxon>Lophotrochozoa</taxon>
        <taxon>Annelida</taxon>
        <taxon>Polychaeta</taxon>
        <taxon>Sedentaria</taxon>
        <taxon>Canalipalpata</taxon>
        <taxon>Terebellida</taxon>
        <taxon>Terebelliformia</taxon>
        <taxon>Alvinellidae</taxon>
        <taxon>Paralvinella</taxon>
    </lineage>
</organism>
<comment type="caution">
    <text evidence="8">The sequence shown here is derived from an EMBL/GenBank/DDBJ whole genome shotgun (WGS) entry which is preliminary data.</text>
</comment>
<evidence type="ECO:0000256" key="6">
    <source>
        <dbReference type="ARBA" id="ARBA00023212"/>
    </source>
</evidence>
<gene>
    <name evidence="8" type="ORF">LSH36_824g01019</name>
</gene>
<dbReference type="EMBL" id="JAODUP010000824">
    <property type="protein sequence ID" value="KAK2143641.1"/>
    <property type="molecule type" value="Genomic_DNA"/>
</dbReference>
<dbReference type="Proteomes" id="UP001208570">
    <property type="component" value="Unassembled WGS sequence"/>
</dbReference>
<comment type="function">
    <text evidence="1">Cilium- and flagellum-specific protein that plays a role in axonemal structure organization and motility. May play a role in outer and inner dynein arm assembly.</text>
</comment>
<keyword evidence="5" id="KW-0963">Cytoplasm</keyword>